<dbReference type="CDD" id="cd04899">
    <property type="entry name" value="ACT_ACR-UUR-like_2"/>
    <property type="match status" value="1"/>
</dbReference>
<dbReference type="Gene3D" id="1.10.3210.10">
    <property type="entry name" value="Hypothetical protein af1432"/>
    <property type="match status" value="1"/>
</dbReference>
<gene>
    <name evidence="9" type="ORF">MNBD_GAMMA06-997</name>
</gene>
<keyword evidence="1 9" id="KW-0808">Transferase</keyword>
<dbReference type="PANTHER" id="PTHR47320:SF1">
    <property type="entry name" value="BIFUNCTIONAL URIDYLYLTRANSFERASE_URIDYLYL-REMOVING ENZYME"/>
    <property type="match status" value="1"/>
</dbReference>
<name>A0A3B0X2X4_9ZZZZ</name>
<dbReference type="InterPro" id="IPR045865">
    <property type="entry name" value="ACT-like_dom_sf"/>
</dbReference>
<dbReference type="PIRSF" id="PIRSF006288">
    <property type="entry name" value="PII_uridyltransf"/>
    <property type="match status" value="1"/>
</dbReference>
<dbReference type="SUPFAM" id="SSF81301">
    <property type="entry name" value="Nucleotidyltransferase"/>
    <property type="match status" value="1"/>
</dbReference>
<sequence length="925" mass="106368">MTKPAEQMTNQTAPPVDNPTDNLIDFAALEKQLKNCATEATAEHLTLLKQAVVSIDDGLKEFYQNGGDVNAVVYGRSNLTDRLIKIIYDFLLNTLDQEIALVAVGGYGRGELHPKSDIDLMVLLQEKENQNTKDLLGKFLMLLWDIRLEIGHSVRTVSECIEESSKDITVATNIMEARLLAGNETLFLEMKDKTSADFIWDSKTFFQAKLDEQIQRNGKFNDTAYNLEPNIKESRGGLRDIQMIGWVAKRHFNAHSPHNMSLHDLLNDGFLLEDELNTLLEGQHLLWRIRCSLHYLAGRREDRLLFDYQRDLAKEFGFKDKTENSRNEAIEQFMQQYYRTVIELERLNEMLLQHFREAIIYVDIDTDVEMINDSFQLRNGYIETTRKNIFKENPCAILEMFLILQDYPEIQGVRSATIRQIRKHKTLIDDEVRQSARAQLLFMKIITGSRGVTHELRRMNRYGILAAYIPAFDSIVGRMQYDLFHAYTVDQHTLFVIRNMRRLSVPDYCHEFPLASGVFQHLKNPGLLYLSGLFHDIAKGRDGDHSELGAVDAKTFCTLHGLPKEDCKLVSWLVSSHLIMSMTAQRKDISDPDVINTFAELVETIERLDYLYLLTISDIRATNPKQWNDWKDKLLGELYNKTATLLNKGSAWKNSDLKNSDLKNPSQQSDKEINISEIQTGSLRKLEALGIDSHQAQNLWKTFNTEYFQSHTYGQITWHTSLIINTKQKQILDTPLIKTRVHKSSNSIQLMVYTKDRERIFYDVVSSLNKNDVDIVNAQLLSSTDNYALQTFRLAPENTDNEEMSTIAKQIAHDLEEKLNSNDSATKISLSNSNRKHKYFSSPTVISFQNTNNKTTKIKIETLDRIGVLENIAKTFIDYKIKIINARIVTAGEKAIDYFSICTTQDNALSNEQQQNLRQQLKELL</sequence>
<dbReference type="PROSITE" id="PS51671">
    <property type="entry name" value="ACT"/>
    <property type="match status" value="2"/>
</dbReference>
<dbReference type="InterPro" id="IPR013546">
    <property type="entry name" value="PII_UdlTrfase/GS_AdlTrfase"/>
</dbReference>
<dbReference type="Gene3D" id="1.20.120.330">
    <property type="entry name" value="Nucleotidyltransferases domain 2"/>
    <property type="match status" value="1"/>
</dbReference>
<evidence type="ECO:0000313" key="9">
    <source>
        <dbReference type="EMBL" id="VAW50996.1"/>
    </source>
</evidence>
<dbReference type="SMART" id="SM00471">
    <property type="entry name" value="HDc"/>
    <property type="match status" value="1"/>
</dbReference>
<dbReference type="CDD" id="cd04900">
    <property type="entry name" value="ACT_UUR-like_1"/>
    <property type="match status" value="1"/>
</dbReference>
<dbReference type="HAMAP" id="MF_00277">
    <property type="entry name" value="PII_uridylyl_transf"/>
    <property type="match status" value="1"/>
</dbReference>
<dbReference type="SUPFAM" id="SSF55021">
    <property type="entry name" value="ACT-like"/>
    <property type="match status" value="2"/>
</dbReference>
<dbReference type="PANTHER" id="PTHR47320">
    <property type="entry name" value="BIFUNCTIONAL URIDYLYLTRANSFERASE/URIDYLYL-REMOVING ENZYME"/>
    <property type="match status" value="1"/>
</dbReference>
<dbReference type="InterPro" id="IPR006674">
    <property type="entry name" value="HD_domain"/>
</dbReference>
<organism evidence="9">
    <name type="scientific">hydrothermal vent metagenome</name>
    <dbReference type="NCBI Taxonomy" id="652676"/>
    <lineage>
        <taxon>unclassified sequences</taxon>
        <taxon>metagenomes</taxon>
        <taxon>ecological metagenomes</taxon>
    </lineage>
</organism>
<dbReference type="Pfam" id="PF01909">
    <property type="entry name" value="NTP_transf_2"/>
    <property type="match status" value="1"/>
</dbReference>
<evidence type="ECO:0000256" key="6">
    <source>
        <dbReference type="ARBA" id="ARBA00023268"/>
    </source>
</evidence>
<keyword evidence="3" id="KW-0677">Repeat</keyword>
<feature type="domain" description="ACT" evidence="7">
    <location>
        <begin position="749"/>
        <end position="833"/>
    </location>
</feature>
<evidence type="ECO:0000256" key="1">
    <source>
        <dbReference type="ARBA" id="ARBA00022679"/>
    </source>
</evidence>
<accession>A0A3B0X2X4</accession>
<keyword evidence="6" id="KW-0511">Multifunctional enzyme</keyword>
<dbReference type="PROSITE" id="PS51831">
    <property type="entry name" value="HD"/>
    <property type="match status" value="1"/>
</dbReference>
<dbReference type="CDD" id="cd00077">
    <property type="entry name" value="HDc"/>
    <property type="match status" value="1"/>
</dbReference>
<dbReference type="GO" id="GO:0016787">
    <property type="term" value="F:hydrolase activity"/>
    <property type="evidence" value="ECO:0007669"/>
    <property type="project" value="UniProtKB-KW"/>
</dbReference>
<dbReference type="FunFam" id="1.10.3090.10:FF:000005">
    <property type="entry name" value="Bifunctional uridylyltransferase/uridylyl-removing enzyme"/>
    <property type="match status" value="1"/>
</dbReference>
<dbReference type="InterPro" id="IPR003607">
    <property type="entry name" value="HD/PDEase_dom"/>
</dbReference>
<evidence type="ECO:0000259" key="8">
    <source>
        <dbReference type="PROSITE" id="PS51831"/>
    </source>
</evidence>
<reference evidence="9" key="1">
    <citation type="submission" date="2018-06" db="EMBL/GenBank/DDBJ databases">
        <authorList>
            <person name="Zhirakovskaya E."/>
        </authorList>
    </citation>
    <scope>NUCLEOTIDE SEQUENCE</scope>
</reference>
<dbReference type="InterPro" id="IPR010043">
    <property type="entry name" value="UTase/UR"/>
</dbReference>
<evidence type="ECO:0000256" key="4">
    <source>
        <dbReference type="ARBA" id="ARBA00022801"/>
    </source>
</evidence>
<evidence type="ECO:0000256" key="5">
    <source>
        <dbReference type="ARBA" id="ARBA00022842"/>
    </source>
</evidence>
<protein>
    <submittedName>
        <fullName evidence="9">[Protein-PII] uridylyltransferase / [Protein-PII]-UMP uridylyl-removing enzyme</fullName>
        <ecNumber evidence="9">2.7.7.59</ecNumber>
    </submittedName>
</protein>
<keyword evidence="4" id="KW-0378">Hydrolase</keyword>
<evidence type="ECO:0000256" key="2">
    <source>
        <dbReference type="ARBA" id="ARBA00022695"/>
    </source>
</evidence>
<dbReference type="EC" id="2.7.7.59" evidence="9"/>
<feature type="domain" description="ACT" evidence="7">
    <location>
        <begin position="857"/>
        <end position="925"/>
    </location>
</feature>
<dbReference type="GO" id="GO:0008773">
    <property type="term" value="F:[protein-PII] uridylyltransferase activity"/>
    <property type="evidence" value="ECO:0007669"/>
    <property type="project" value="UniProtKB-EC"/>
</dbReference>
<feature type="domain" description="HD" evidence="8">
    <location>
        <begin position="489"/>
        <end position="611"/>
    </location>
</feature>
<keyword evidence="2 9" id="KW-0548">Nucleotidyltransferase</keyword>
<dbReference type="InterPro" id="IPR002912">
    <property type="entry name" value="ACT_dom"/>
</dbReference>
<evidence type="ECO:0000256" key="3">
    <source>
        <dbReference type="ARBA" id="ARBA00022737"/>
    </source>
</evidence>
<dbReference type="Pfam" id="PF08335">
    <property type="entry name" value="GlnD_UR_UTase"/>
    <property type="match status" value="1"/>
</dbReference>
<dbReference type="InterPro" id="IPR043519">
    <property type="entry name" value="NT_sf"/>
</dbReference>
<dbReference type="Pfam" id="PF01966">
    <property type="entry name" value="HD"/>
    <property type="match status" value="1"/>
</dbReference>
<dbReference type="SUPFAM" id="SSF81593">
    <property type="entry name" value="Nucleotidyltransferase substrate binding subunit/domain"/>
    <property type="match status" value="1"/>
</dbReference>
<dbReference type="SUPFAM" id="SSF109604">
    <property type="entry name" value="HD-domain/PDEase-like"/>
    <property type="match status" value="1"/>
</dbReference>
<dbReference type="CDD" id="cd05401">
    <property type="entry name" value="NT_GlnE_GlnD_like"/>
    <property type="match status" value="1"/>
</dbReference>
<dbReference type="EMBL" id="UOFD01000022">
    <property type="protein sequence ID" value="VAW50996.1"/>
    <property type="molecule type" value="Genomic_DNA"/>
</dbReference>
<dbReference type="InterPro" id="IPR002934">
    <property type="entry name" value="Polymerase_NTP_transf_dom"/>
</dbReference>
<dbReference type="Gene3D" id="3.30.460.10">
    <property type="entry name" value="Beta Polymerase, domain 2"/>
    <property type="match status" value="1"/>
</dbReference>
<evidence type="ECO:0000259" key="7">
    <source>
        <dbReference type="PROSITE" id="PS51671"/>
    </source>
</evidence>
<dbReference type="NCBIfam" id="TIGR01693">
    <property type="entry name" value="UTase_glnD"/>
    <property type="match status" value="1"/>
</dbReference>
<proteinExistence type="inferred from homology"/>
<dbReference type="AlphaFoldDB" id="A0A3B0X2X4"/>
<keyword evidence="5" id="KW-0460">Magnesium</keyword>